<dbReference type="EMBL" id="JBHRWO010000007">
    <property type="protein sequence ID" value="MFC3492402.1"/>
    <property type="molecule type" value="Genomic_DNA"/>
</dbReference>
<dbReference type="InterPro" id="IPR028098">
    <property type="entry name" value="Glyco_trans_4-like_N"/>
</dbReference>
<dbReference type="GO" id="GO:0016757">
    <property type="term" value="F:glycosyltransferase activity"/>
    <property type="evidence" value="ECO:0007669"/>
    <property type="project" value="UniProtKB-KW"/>
</dbReference>
<protein>
    <submittedName>
        <fullName evidence="5">Glycosyltransferase family 4 protein</fullName>
        <ecNumber evidence="5">2.4.-.-</ecNumber>
    </submittedName>
</protein>
<evidence type="ECO:0000259" key="3">
    <source>
        <dbReference type="Pfam" id="PF00534"/>
    </source>
</evidence>
<dbReference type="SUPFAM" id="SSF53756">
    <property type="entry name" value="UDP-Glycosyltransferase/glycogen phosphorylase"/>
    <property type="match status" value="1"/>
</dbReference>
<gene>
    <name evidence="5" type="ORF">ACFO8M_07890</name>
</gene>
<dbReference type="CDD" id="cd03801">
    <property type="entry name" value="GT4_PimA-like"/>
    <property type="match status" value="1"/>
</dbReference>
<dbReference type="PANTHER" id="PTHR12526:SF630">
    <property type="entry name" value="GLYCOSYLTRANSFERASE"/>
    <property type="match status" value="1"/>
</dbReference>
<dbReference type="Pfam" id="PF00534">
    <property type="entry name" value="Glycos_transf_1"/>
    <property type="match status" value="1"/>
</dbReference>
<evidence type="ECO:0000256" key="1">
    <source>
        <dbReference type="ARBA" id="ARBA00022676"/>
    </source>
</evidence>
<feature type="domain" description="Glycosyltransferase subfamily 4-like N-terminal" evidence="4">
    <location>
        <begin position="181"/>
        <end position="289"/>
    </location>
</feature>
<evidence type="ECO:0000256" key="2">
    <source>
        <dbReference type="ARBA" id="ARBA00022679"/>
    </source>
</evidence>
<dbReference type="Pfam" id="PF13439">
    <property type="entry name" value="Glyco_transf_4"/>
    <property type="match status" value="1"/>
</dbReference>
<name>A0ABV7PV06_9ACTN</name>
<dbReference type="RefSeq" id="WP_387972933.1">
    <property type="nucleotide sequence ID" value="NZ_JBHRWO010000007.1"/>
</dbReference>
<evidence type="ECO:0000313" key="5">
    <source>
        <dbReference type="EMBL" id="MFC3492402.1"/>
    </source>
</evidence>
<proteinExistence type="predicted"/>
<dbReference type="Gene3D" id="3.40.50.2000">
    <property type="entry name" value="Glycogen Phosphorylase B"/>
    <property type="match status" value="2"/>
</dbReference>
<accession>A0ABV7PV06</accession>
<keyword evidence="6" id="KW-1185">Reference proteome</keyword>
<keyword evidence="2 5" id="KW-0808">Transferase</keyword>
<dbReference type="PANTHER" id="PTHR12526">
    <property type="entry name" value="GLYCOSYLTRANSFERASE"/>
    <property type="match status" value="1"/>
</dbReference>
<reference evidence="6" key="1">
    <citation type="journal article" date="2019" name="Int. J. Syst. Evol. Microbiol.">
        <title>The Global Catalogue of Microorganisms (GCM) 10K type strain sequencing project: providing services to taxonomists for standard genome sequencing and annotation.</title>
        <authorList>
            <consortium name="The Broad Institute Genomics Platform"/>
            <consortium name="The Broad Institute Genome Sequencing Center for Infectious Disease"/>
            <person name="Wu L."/>
            <person name="Ma J."/>
        </authorList>
    </citation>
    <scope>NUCLEOTIDE SEQUENCE [LARGE SCALE GENOMIC DNA]</scope>
    <source>
        <strain evidence="6">CGMCC 4.7396</strain>
    </source>
</reference>
<organism evidence="5 6">
    <name type="scientific">Glycomyces rhizosphaerae</name>
    <dbReference type="NCBI Taxonomy" id="2054422"/>
    <lineage>
        <taxon>Bacteria</taxon>
        <taxon>Bacillati</taxon>
        <taxon>Actinomycetota</taxon>
        <taxon>Actinomycetes</taxon>
        <taxon>Glycomycetales</taxon>
        <taxon>Glycomycetaceae</taxon>
        <taxon>Glycomyces</taxon>
    </lineage>
</organism>
<dbReference type="Proteomes" id="UP001595712">
    <property type="component" value="Unassembled WGS sequence"/>
</dbReference>
<keyword evidence="1 5" id="KW-0328">Glycosyltransferase</keyword>
<evidence type="ECO:0000313" key="6">
    <source>
        <dbReference type="Proteomes" id="UP001595712"/>
    </source>
</evidence>
<dbReference type="InterPro" id="IPR001296">
    <property type="entry name" value="Glyco_trans_1"/>
</dbReference>
<sequence length="508" mass="57197">MEPAQGPARVVMVVPNRIDGDSRVQKAAASIAAAGWETHLIGVSVTGKQEPYEQDGATIHKIPLPKMDPPRSLRRHVAAFRFPFAYSDIERAKRRERHVKAARLELDALRGGGPVRGGVRLPLLVHRAGRRLERAWIGGRARQTKKREKYLGREGRLERIERRWWGALLGDRAWRRLDVNMQRFELAFRPAILALEPDLLHAHDAYSVGVCVRAAEQLRRWGKTVKVVYDAHEFVPGHEGLAPNKLEAQSRWERQYLPGADAVVTVSHPLAKLLQERHGLEREPSVVYNAPLAHPAPRPDPGDLRSDCGLDAHTPLAVYIGWASPERQIEVIVEAARLVPGLHVAFMVSRHTTNPYVKRLQALGEEYGISDRLHFRGYVDYEDLPKFISTADMGIHPMPTGSVNHEIALPNKFFEYCHARLPLVVTTVKTLSAEVRRLGNGEVFTSGDARSLADAIERILADRDGYRRAYKDPALLEEYSWEHQALEYARIYERLIGPAPVPRADPAS</sequence>
<dbReference type="EC" id="2.4.-.-" evidence="5"/>
<comment type="caution">
    <text evidence="5">The sequence shown here is derived from an EMBL/GenBank/DDBJ whole genome shotgun (WGS) entry which is preliminary data.</text>
</comment>
<evidence type="ECO:0000259" key="4">
    <source>
        <dbReference type="Pfam" id="PF13439"/>
    </source>
</evidence>
<feature type="domain" description="Glycosyl transferase family 1" evidence="3">
    <location>
        <begin position="311"/>
        <end position="469"/>
    </location>
</feature>